<dbReference type="RefSeq" id="XP_029343578.1">
    <property type="nucleotide sequence ID" value="XM_029487718.1"/>
</dbReference>
<dbReference type="Proteomes" id="UP000007819">
    <property type="component" value="Chromosome A1"/>
</dbReference>
<evidence type="ECO:0000256" key="2">
    <source>
        <dbReference type="ARBA" id="ARBA00004123"/>
    </source>
</evidence>
<evidence type="ECO:0000259" key="8">
    <source>
        <dbReference type="Pfam" id="PF13359"/>
    </source>
</evidence>
<keyword evidence="6" id="KW-0378">Hydrolase</keyword>
<dbReference type="GO" id="GO:0004518">
    <property type="term" value="F:nuclease activity"/>
    <property type="evidence" value="ECO:0007669"/>
    <property type="project" value="UniProtKB-KW"/>
</dbReference>
<keyword evidence="4" id="KW-0540">Nuclease</keyword>
<evidence type="ECO:0000256" key="4">
    <source>
        <dbReference type="ARBA" id="ARBA00022722"/>
    </source>
</evidence>
<dbReference type="GO" id="GO:0016787">
    <property type="term" value="F:hydrolase activity"/>
    <property type="evidence" value="ECO:0007669"/>
    <property type="project" value="UniProtKB-KW"/>
</dbReference>
<organism evidence="9 10">
    <name type="scientific">Acyrthosiphon pisum</name>
    <name type="common">Pea aphid</name>
    <dbReference type="NCBI Taxonomy" id="7029"/>
    <lineage>
        <taxon>Eukaryota</taxon>
        <taxon>Metazoa</taxon>
        <taxon>Ecdysozoa</taxon>
        <taxon>Arthropoda</taxon>
        <taxon>Hexapoda</taxon>
        <taxon>Insecta</taxon>
        <taxon>Pterygota</taxon>
        <taxon>Neoptera</taxon>
        <taxon>Paraneoptera</taxon>
        <taxon>Hemiptera</taxon>
        <taxon>Sternorrhyncha</taxon>
        <taxon>Aphidomorpha</taxon>
        <taxon>Aphidoidea</taxon>
        <taxon>Aphididae</taxon>
        <taxon>Macrosiphini</taxon>
        <taxon>Acyrthosiphon</taxon>
    </lineage>
</organism>
<dbReference type="PANTHER" id="PTHR22930:SF269">
    <property type="entry name" value="NUCLEASE HARBI1-LIKE PROTEIN"/>
    <property type="match status" value="1"/>
</dbReference>
<evidence type="ECO:0000256" key="3">
    <source>
        <dbReference type="ARBA" id="ARBA00006958"/>
    </source>
</evidence>
<evidence type="ECO:0000256" key="7">
    <source>
        <dbReference type="ARBA" id="ARBA00023242"/>
    </source>
</evidence>
<keyword evidence="7" id="KW-0539">Nucleus</keyword>
<evidence type="ECO:0000256" key="5">
    <source>
        <dbReference type="ARBA" id="ARBA00022723"/>
    </source>
</evidence>
<dbReference type="GeneID" id="115033781"/>
<dbReference type="GO" id="GO:0046872">
    <property type="term" value="F:metal ion binding"/>
    <property type="evidence" value="ECO:0007669"/>
    <property type="project" value="UniProtKB-KW"/>
</dbReference>
<protein>
    <recommendedName>
        <fullName evidence="8">DDE Tnp4 domain-containing protein</fullName>
    </recommendedName>
</protein>
<keyword evidence="5" id="KW-0479">Metal-binding</keyword>
<evidence type="ECO:0000313" key="10">
    <source>
        <dbReference type="Proteomes" id="UP000007819"/>
    </source>
</evidence>
<name>A0A8R2NMP8_ACYPI</name>
<reference evidence="10" key="1">
    <citation type="submission" date="2010-06" db="EMBL/GenBank/DDBJ databases">
        <authorList>
            <person name="Jiang H."/>
            <person name="Abraham K."/>
            <person name="Ali S."/>
            <person name="Alsbrooks S.L."/>
            <person name="Anim B.N."/>
            <person name="Anosike U.S."/>
            <person name="Attaway T."/>
            <person name="Bandaranaike D.P."/>
            <person name="Battles P.K."/>
            <person name="Bell S.N."/>
            <person name="Bell A.V."/>
            <person name="Beltran B."/>
            <person name="Bickham C."/>
            <person name="Bustamante Y."/>
            <person name="Caleb T."/>
            <person name="Canada A."/>
            <person name="Cardenas V."/>
            <person name="Carter K."/>
            <person name="Chacko J."/>
            <person name="Chandrabose M.N."/>
            <person name="Chavez D."/>
            <person name="Chavez A."/>
            <person name="Chen L."/>
            <person name="Chu H.-S."/>
            <person name="Claassen K.J."/>
            <person name="Cockrell R."/>
            <person name="Collins M."/>
            <person name="Cooper J.A."/>
            <person name="Cree A."/>
            <person name="Curry S.M."/>
            <person name="Da Y."/>
            <person name="Dao M.D."/>
            <person name="Das B."/>
            <person name="Davila M.-L."/>
            <person name="Davy-Carroll L."/>
            <person name="Denson S."/>
            <person name="Dinh H."/>
            <person name="Ebong V.E."/>
            <person name="Edwards J.R."/>
            <person name="Egan A."/>
            <person name="El-Daye J."/>
            <person name="Escobedo L."/>
            <person name="Fernandez S."/>
            <person name="Fernando P.R."/>
            <person name="Flagg N."/>
            <person name="Forbes L.D."/>
            <person name="Fowler R.G."/>
            <person name="Fu Q."/>
            <person name="Gabisi R.A."/>
            <person name="Ganer J."/>
            <person name="Garbino Pronczuk A."/>
            <person name="Garcia R.M."/>
            <person name="Garner T."/>
            <person name="Garrett T.E."/>
            <person name="Gonzalez D.A."/>
            <person name="Hamid H."/>
            <person name="Hawkins E.S."/>
            <person name="Hirani K."/>
            <person name="Hogues M.E."/>
            <person name="Hollins B."/>
            <person name="Hsiao C.-H."/>
            <person name="Jabil R."/>
            <person name="James M.L."/>
            <person name="Jhangiani S.N."/>
            <person name="Johnson B."/>
            <person name="Johnson Q."/>
            <person name="Joshi V."/>
            <person name="Kalu J.B."/>
            <person name="Kam C."/>
            <person name="Kashfia A."/>
            <person name="Keebler J."/>
            <person name="Kisamo H."/>
            <person name="Kovar C.L."/>
            <person name="Lago L.A."/>
            <person name="Lai C.-Y."/>
            <person name="Laidlaw J."/>
            <person name="Lara F."/>
            <person name="Le T.-K."/>
            <person name="Lee S.L."/>
            <person name="Legall F.H."/>
            <person name="Lemon S.J."/>
            <person name="Lewis L.R."/>
            <person name="Li B."/>
            <person name="Liu Y."/>
            <person name="Liu Y.-S."/>
            <person name="Lopez J."/>
            <person name="Lozado R.J."/>
            <person name="Lu J."/>
            <person name="Madu R.C."/>
            <person name="Maheshwari M."/>
            <person name="Maheshwari R."/>
            <person name="Malloy K."/>
            <person name="Martinez E."/>
            <person name="Mathew T."/>
            <person name="Mercado I.C."/>
            <person name="Mercado C."/>
            <person name="Meyer B."/>
            <person name="Montgomery K."/>
            <person name="Morgan M.B."/>
            <person name="Munidasa M."/>
            <person name="Nazareth L.V."/>
            <person name="Nelson J."/>
            <person name="Ng B.M."/>
            <person name="Nguyen N.B."/>
            <person name="Nguyen P.Q."/>
            <person name="Nguyen T."/>
            <person name="Obregon M."/>
            <person name="Okwuonu G.O."/>
            <person name="Onwere C.G."/>
            <person name="Orozco G."/>
            <person name="Parra A."/>
            <person name="Patel S."/>
            <person name="Patil S."/>
            <person name="Perez A."/>
            <person name="Perez Y."/>
            <person name="Pham C."/>
            <person name="Primus E.L."/>
            <person name="Pu L.-L."/>
            <person name="Puazo M."/>
            <person name="Qin X."/>
            <person name="Quiroz J.B."/>
            <person name="Reese J."/>
            <person name="Richards S."/>
            <person name="Rives C.M."/>
            <person name="Robberts R."/>
            <person name="Ruiz S.J."/>
            <person name="Ruiz M.J."/>
            <person name="Santibanez J."/>
            <person name="Schneider B.W."/>
            <person name="Sisson I."/>
            <person name="Smith M."/>
            <person name="Sodergren E."/>
            <person name="Song X.-Z."/>
            <person name="Song B.B."/>
            <person name="Summersgill H."/>
            <person name="Thelus R."/>
            <person name="Thornton R.D."/>
            <person name="Trejos Z.Y."/>
            <person name="Usmani K."/>
            <person name="Vattathil S."/>
            <person name="Villasana D."/>
            <person name="Walker D.L."/>
            <person name="Wang S."/>
            <person name="Wang K."/>
            <person name="White C.S."/>
            <person name="Williams A.C."/>
            <person name="Williamson J."/>
            <person name="Wilson K."/>
            <person name="Woghiren I.O."/>
            <person name="Woodworth J.R."/>
            <person name="Worley K.C."/>
            <person name="Wright R.A."/>
            <person name="Wu W."/>
            <person name="Young L."/>
            <person name="Zhang L."/>
            <person name="Zhang J."/>
            <person name="Zhu Y."/>
            <person name="Muzny D.M."/>
            <person name="Weinstock G."/>
            <person name="Gibbs R.A."/>
        </authorList>
    </citation>
    <scope>NUCLEOTIDE SEQUENCE [LARGE SCALE GENOMIC DNA]</scope>
    <source>
        <strain evidence="10">LSR1</strain>
    </source>
</reference>
<evidence type="ECO:0000256" key="1">
    <source>
        <dbReference type="ARBA" id="ARBA00001968"/>
    </source>
</evidence>
<sequence length="194" mass="22052">MAVVDANLSFIYIDVGSYGKESDSNIFKESSFGKKLYSNALNIPGPIRLPSSQGSPQPYVFVGDEAFALHTNLLRPYPQRGLNDERRIFNYRLSRARRTVECAFGVLANKWRVLHTTILVSPEFVDDIVKSCCVLHNFVRKRDGYNFEDMESECNLDDIEVRGTGSRSNGIEIREAYAEYFVHEGAVPFQNRVL</sequence>
<dbReference type="Pfam" id="PF13359">
    <property type="entry name" value="DDE_Tnp_4"/>
    <property type="match status" value="1"/>
</dbReference>
<comment type="cofactor">
    <cofactor evidence="1">
        <name>a divalent metal cation</name>
        <dbReference type="ChEBI" id="CHEBI:60240"/>
    </cofactor>
</comment>
<reference evidence="9" key="2">
    <citation type="submission" date="2022-06" db="UniProtKB">
        <authorList>
            <consortium name="EnsemblMetazoa"/>
        </authorList>
    </citation>
    <scope>IDENTIFICATION</scope>
</reference>
<dbReference type="OrthoDB" id="6613788at2759"/>
<comment type="similarity">
    <text evidence="3">Belongs to the HARBI1 family.</text>
</comment>
<dbReference type="AlphaFoldDB" id="A0A8R2NMP8"/>
<dbReference type="KEGG" id="api:115033781"/>
<comment type="subcellular location">
    <subcellularLocation>
        <location evidence="2">Nucleus</location>
    </subcellularLocation>
</comment>
<dbReference type="InterPro" id="IPR027806">
    <property type="entry name" value="HARBI1_dom"/>
</dbReference>
<dbReference type="InterPro" id="IPR045249">
    <property type="entry name" value="HARBI1-like"/>
</dbReference>
<keyword evidence="10" id="KW-1185">Reference proteome</keyword>
<dbReference type="EnsemblMetazoa" id="XM_029487718.1">
    <property type="protein sequence ID" value="XP_029343578.1"/>
    <property type="gene ID" value="LOC115033781"/>
</dbReference>
<accession>A0A8R2NMP8</accession>
<evidence type="ECO:0000313" key="9">
    <source>
        <dbReference type="EnsemblMetazoa" id="XP_029343578.1"/>
    </source>
</evidence>
<dbReference type="PANTHER" id="PTHR22930">
    <property type="match status" value="1"/>
</dbReference>
<evidence type="ECO:0000256" key="6">
    <source>
        <dbReference type="ARBA" id="ARBA00022801"/>
    </source>
</evidence>
<dbReference type="GO" id="GO:0005634">
    <property type="term" value="C:nucleus"/>
    <property type="evidence" value="ECO:0007669"/>
    <property type="project" value="UniProtKB-SubCell"/>
</dbReference>
<proteinExistence type="inferred from homology"/>
<feature type="domain" description="DDE Tnp4" evidence="8">
    <location>
        <begin position="2"/>
        <end position="137"/>
    </location>
</feature>